<evidence type="ECO:0000313" key="2">
    <source>
        <dbReference type="EMBL" id="QFR23694.1"/>
    </source>
</evidence>
<dbReference type="NCBIfam" id="TIGR01665">
    <property type="entry name" value="put_anti_recept"/>
    <property type="match status" value="1"/>
</dbReference>
<organism evidence="2 3">
    <name type="scientific">Schleiferilactobacillus harbinensis</name>
    <dbReference type="NCBI Taxonomy" id="304207"/>
    <lineage>
        <taxon>Bacteria</taxon>
        <taxon>Bacillati</taxon>
        <taxon>Bacillota</taxon>
        <taxon>Bacilli</taxon>
        <taxon>Lactobacillales</taxon>
        <taxon>Lactobacillaceae</taxon>
        <taxon>Schleiferilactobacillus</taxon>
    </lineage>
</organism>
<evidence type="ECO:0000313" key="3">
    <source>
        <dbReference type="Proteomes" id="UP000326779"/>
    </source>
</evidence>
<feature type="region of interest" description="Disordered" evidence="1">
    <location>
        <begin position="501"/>
        <end position="524"/>
    </location>
</feature>
<protein>
    <submittedName>
        <fullName evidence="2">Uncharacterized protein</fullName>
    </submittedName>
</protein>
<evidence type="ECO:0000256" key="1">
    <source>
        <dbReference type="SAM" id="MobiDB-lite"/>
    </source>
</evidence>
<name>A0A5P8M5Y9_9LACO</name>
<sequence>MADTAVKSPLVYEHSTDDQSTLGLGHVEHVISCQVESVYDQFPQMTLICEYTQFNADRLQKDRILMADAGDGWHKQMFRINSVESDWSENQREMTIVATHVAADLSGNVLTADVSTANASPSQVWDMVTANLAEPTDVTVNSSITDVAIVNWDATQVDQLSSILFGRDSKSPTFTSLYNAEWWFDNYTWTFEHHVGRDTGIVIKYGKHLKSLQNTDTVAGVYTAVRPISKYTPGQTGTGDSSNVVALDGTAMIQYAGTGGLPVFDTPFKGQVATGKHLNNGDRFKIYSYAESGTVNDHTWYNLGGKQWVDGNYLSFDKGQTGQFPSVVGNKATGKGTIAAGLADKPGVISKYSGVITINFVGPGKVAIWDSPWAHRHTTGKFMANGSAWNVDGKATDETGKTWYHLGGQQWVSAQYVALDKAKDYAYQKVRGIGTAKVDKGKIALWNRPSFNGSIVRMISSGTRWQIYGEASGSGSNTWYDLGGSQWIDGQYMDFSAANAVEPKPVGGDSGSSDTSSDTSDTVWSYNSPGVWNTRVKQYTTGNQVTIYGQGTAGGATWYNIGTNEWLEADYLTFGNNTDVDPSGSADNMDAEATQVTLTLPEKYIAVPMPDGQQYEHQRIVNFDASSYNITTVDDLRSITQAYIRDNNIGKPQITLTIDYDELQGHYQNLASVRCYDVVTVFLPEINLNIKAEITNVIYDTLLQQNTQVTIGNRPLTTTDDLAAWVKKAEDKASAAAQKNSDAVDDMDLAWKKAVDDTNAAFKAGDAKTAEQQTKWENQFKQAIDQDINSFKDYVGGQVESANQLASIVHYNNSDITFYNGSGTQVGSIGAGGLVFYNGSGNPTTVVSSDGKIIASEIAGNELTGTAIHGAEIDGGTITALNYFSATSAGGTTVISGDWGLSTDSGINIGAGTYSDFHGSVSFESTTNFHGLADFSNGISLDAGGSSYISFSNGCYLYAGDGDTIAIHDGHGSHTL</sequence>
<dbReference type="Proteomes" id="UP000326779">
    <property type="component" value="Chromosome"/>
</dbReference>
<gene>
    <name evidence="2" type="ORF">D1010_09900</name>
</gene>
<dbReference type="KEGG" id="lhb:D1010_09900"/>
<feature type="compositionally biased region" description="Low complexity" evidence="1">
    <location>
        <begin position="511"/>
        <end position="522"/>
    </location>
</feature>
<accession>A0A5P8M5Y9</accession>
<dbReference type="EMBL" id="CP045143">
    <property type="protein sequence ID" value="QFR23694.1"/>
    <property type="molecule type" value="Genomic_DNA"/>
</dbReference>
<reference evidence="2 3" key="1">
    <citation type="submission" date="2019-10" db="EMBL/GenBank/DDBJ databases">
        <title>The completed genome of Lactobacillus harbinensis M1.</title>
        <authorList>
            <person name="Zheng Y."/>
        </authorList>
    </citation>
    <scope>NUCLEOTIDE SEQUENCE [LARGE SCALE GENOMIC DNA]</scope>
    <source>
        <strain evidence="2 3">M1</strain>
    </source>
</reference>
<dbReference type="InterPro" id="IPR007119">
    <property type="entry name" value="Phage_tail_spike_N"/>
</dbReference>
<dbReference type="AlphaFoldDB" id="A0A5P8M5Y9"/>
<proteinExistence type="predicted"/>
<dbReference type="RefSeq" id="WP_152260892.1">
    <property type="nucleotide sequence ID" value="NZ_CP045143.1"/>
</dbReference>